<proteinExistence type="predicted"/>
<accession>A0AAQ3L268</accession>
<keyword evidence="2" id="KW-1133">Transmembrane helix</keyword>
<evidence type="ECO:0000256" key="2">
    <source>
        <dbReference type="SAM" id="Phobius"/>
    </source>
</evidence>
<evidence type="ECO:0000313" key="4">
    <source>
        <dbReference type="Proteomes" id="UP001327560"/>
    </source>
</evidence>
<feature type="transmembrane region" description="Helical" evidence="2">
    <location>
        <begin position="94"/>
        <end position="123"/>
    </location>
</feature>
<sequence>MAFAIPSSITSAPITAAFAPLHPRCFVNRLATAARLIPLATSRPSRLRLRLGNAANFYLNHRLPIVFASDSSNAEPSDKGKAESSSEASGGPPVATILAGVLVFLLFCWFVGFIVMWLVGLILNPPTS</sequence>
<keyword evidence="2" id="KW-0812">Transmembrane</keyword>
<dbReference type="Proteomes" id="UP001327560">
    <property type="component" value="Chromosome 8"/>
</dbReference>
<evidence type="ECO:0000313" key="3">
    <source>
        <dbReference type="EMBL" id="WOL16841.1"/>
    </source>
</evidence>
<dbReference type="AlphaFoldDB" id="A0AAQ3L268"/>
<organism evidence="3 4">
    <name type="scientific">Canna indica</name>
    <name type="common">Indian-shot</name>
    <dbReference type="NCBI Taxonomy" id="4628"/>
    <lineage>
        <taxon>Eukaryota</taxon>
        <taxon>Viridiplantae</taxon>
        <taxon>Streptophyta</taxon>
        <taxon>Embryophyta</taxon>
        <taxon>Tracheophyta</taxon>
        <taxon>Spermatophyta</taxon>
        <taxon>Magnoliopsida</taxon>
        <taxon>Liliopsida</taxon>
        <taxon>Zingiberales</taxon>
        <taxon>Cannaceae</taxon>
        <taxon>Canna</taxon>
    </lineage>
</organism>
<dbReference type="EMBL" id="CP136897">
    <property type="protein sequence ID" value="WOL16841.1"/>
    <property type="molecule type" value="Genomic_DNA"/>
</dbReference>
<name>A0AAQ3L268_9LILI</name>
<evidence type="ECO:0000256" key="1">
    <source>
        <dbReference type="SAM" id="MobiDB-lite"/>
    </source>
</evidence>
<keyword evidence="4" id="KW-1185">Reference proteome</keyword>
<keyword evidence="2" id="KW-0472">Membrane</keyword>
<reference evidence="3 4" key="1">
    <citation type="submission" date="2023-10" db="EMBL/GenBank/DDBJ databases">
        <title>Chromosome-scale genome assembly provides insights into flower coloration mechanisms of Canna indica.</title>
        <authorList>
            <person name="Li C."/>
        </authorList>
    </citation>
    <scope>NUCLEOTIDE SEQUENCE [LARGE SCALE GENOMIC DNA]</scope>
    <source>
        <tissue evidence="3">Flower</tissue>
    </source>
</reference>
<gene>
    <name evidence="3" type="ORF">Cni_G25629</name>
</gene>
<feature type="region of interest" description="Disordered" evidence="1">
    <location>
        <begin position="70"/>
        <end position="91"/>
    </location>
</feature>
<protein>
    <submittedName>
        <fullName evidence="3">Uncharacterized protein</fullName>
    </submittedName>
</protein>